<reference evidence="3 4" key="1">
    <citation type="journal article" date="2018" name="Nat. Biotechnol.">
        <title>A standardized bacterial taxonomy based on genome phylogeny substantially revises the tree of life.</title>
        <authorList>
            <person name="Parks D.H."/>
            <person name="Chuvochina M."/>
            <person name="Waite D.W."/>
            <person name="Rinke C."/>
            <person name="Skarshewski A."/>
            <person name="Chaumeil P.A."/>
            <person name="Hugenholtz P."/>
        </authorList>
    </citation>
    <scope>NUCLEOTIDE SEQUENCE [LARGE SCALE GENOMIC DNA]</scope>
    <source>
        <strain evidence="3">UBA9049</strain>
    </source>
</reference>
<evidence type="ECO:0000313" key="4">
    <source>
        <dbReference type="Proteomes" id="UP000261325"/>
    </source>
</evidence>
<organism evidence="3 4">
    <name type="scientific">Marinobacter nauticus</name>
    <name type="common">Marinobacter hydrocarbonoclasticus</name>
    <name type="synonym">Marinobacter aquaeolei</name>
    <dbReference type="NCBI Taxonomy" id="2743"/>
    <lineage>
        <taxon>Bacteria</taxon>
        <taxon>Pseudomonadati</taxon>
        <taxon>Pseudomonadota</taxon>
        <taxon>Gammaproteobacteria</taxon>
        <taxon>Pseudomonadales</taxon>
        <taxon>Marinobacteraceae</taxon>
        <taxon>Marinobacter</taxon>
    </lineage>
</organism>
<dbReference type="Proteomes" id="UP000261325">
    <property type="component" value="Unassembled WGS sequence"/>
</dbReference>
<evidence type="ECO:0000313" key="3">
    <source>
        <dbReference type="EMBL" id="HAC27850.1"/>
    </source>
</evidence>
<proteinExistence type="predicted"/>
<dbReference type="Pfam" id="PF07589">
    <property type="entry name" value="PEP-CTERM"/>
    <property type="match status" value="1"/>
</dbReference>
<dbReference type="EMBL" id="DLYI01000108">
    <property type="protein sequence ID" value="HAC27850.1"/>
    <property type="molecule type" value="Genomic_DNA"/>
</dbReference>
<dbReference type="NCBIfam" id="NF038131">
    <property type="entry name" value="choice_anch_K"/>
    <property type="match status" value="1"/>
</dbReference>
<protein>
    <submittedName>
        <fullName evidence="3">PEP-CTERM sorting domain-containing protein</fullName>
    </submittedName>
</protein>
<keyword evidence="1" id="KW-0732">Signal</keyword>
<gene>
    <name evidence="3" type="ORF">DCF82_08560</name>
</gene>
<evidence type="ECO:0000259" key="2">
    <source>
        <dbReference type="Pfam" id="PF07589"/>
    </source>
</evidence>
<dbReference type="InterPro" id="IPR013424">
    <property type="entry name" value="Ice-binding_C"/>
</dbReference>
<feature type="signal peptide" evidence="1">
    <location>
        <begin position="1"/>
        <end position="22"/>
    </location>
</feature>
<sequence length="237" mass="25516">MLKLMKGIVAAATLGYAATAFAFPINLESIEGTFNNAQGASVTYEQNGSEVYWGNPAHLDQRSGYQFDAFNPLPHQINDDSPFTLGKFTHVNMPVKGDTLTSVDLDVALGFEGGGNPEATFSFTHEETPNNASNPFEICIFGHCFVLWDQHNGPVADTVLFSNGIVSNEEFVFDGNMYSLELVGFANGTHELITDEKSINSVDLLAKLTARSVPEPGTLALLGLGLAGLGLARRRKV</sequence>
<name>A0A3B8WDS4_MARNT</name>
<evidence type="ECO:0000256" key="1">
    <source>
        <dbReference type="SAM" id="SignalP"/>
    </source>
</evidence>
<comment type="caution">
    <text evidence="3">The sequence shown here is derived from an EMBL/GenBank/DDBJ whole genome shotgun (WGS) entry which is preliminary data.</text>
</comment>
<dbReference type="InterPro" id="IPR047995">
    <property type="entry name" value="Choice_anch_K"/>
</dbReference>
<dbReference type="NCBIfam" id="NF038125">
    <property type="entry name" value="PEP_CTERM_THxN"/>
    <property type="match status" value="1"/>
</dbReference>
<feature type="chain" id="PRO_5017543948" evidence="1">
    <location>
        <begin position="23"/>
        <end position="237"/>
    </location>
</feature>
<accession>A0A3B8WDS4</accession>
<dbReference type="NCBIfam" id="TIGR02595">
    <property type="entry name" value="PEP_CTERM"/>
    <property type="match status" value="1"/>
</dbReference>
<feature type="domain" description="Ice-binding protein C-terminal" evidence="2">
    <location>
        <begin position="212"/>
        <end position="235"/>
    </location>
</feature>
<dbReference type="AlphaFoldDB" id="A0A3B8WDS4"/>